<evidence type="ECO:0000313" key="2">
    <source>
        <dbReference type="Proteomes" id="UP000838878"/>
    </source>
</evidence>
<reference evidence="1" key="1">
    <citation type="submission" date="2021-12" db="EMBL/GenBank/DDBJ databases">
        <authorList>
            <person name="Martin H S."/>
        </authorList>
    </citation>
    <scope>NUCLEOTIDE SEQUENCE</scope>
</reference>
<protein>
    <submittedName>
        <fullName evidence="1">Uncharacterized protein</fullName>
    </submittedName>
</protein>
<gene>
    <name evidence="1" type="ORF">BINO364_LOCUS13909</name>
</gene>
<name>A0A8J9VW24_9NEOP</name>
<dbReference type="EMBL" id="OV170227">
    <property type="protein sequence ID" value="CAH0728725.1"/>
    <property type="molecule type" value="Genomic_DNA"/>
</dbReference>
<evidence type="ECO:0000313" key="1">
    <source>
        <dbReference type="EMBL" id="CAH0728725.1"/>
    </source>
</evidence>
<organism evidence="1 2">
    <name type="scientific">Brenthis ino</name>
    <name type="common">lesser marbled fritillary</name>
    <dbReference type="NCBI Taxonomy" id="405034"/>
    <lineage>
        <taxon>Eukaryota</taxon>
        <taxon>Metazoa</taxon>
        <taxon>Ecdysozoa</taxon>
        <taxon>Arthropoda</taxon>
        <taxon>Hexapoda</taxon>
        <taxon>Insecta</taxon>
        <taxon>Pterygota</taxon>
        <taxon>Neoptera</taxon>
        <taxon>Endopterygota</taxon>
        <taxon>Lepidoptera</taxon>
        <taxon>Glossata</taxon>
        <taxon>Ditrysia</taxon>
        <taxon>Papilionoidea</taxon>
        <taxon>Nymphalidae</taxon>
        <taxon>Heliconiinae</taxon>
        <taxon>Argynnini</taxon>
        <taxon>Brenthis</taxon>
    </lineage>
</organism>
<keyword evidence="2" id="KW-1185">Reference proteome</keyword>
<dbReference type="Proteomes" id="UP000838878">
    <property type="component" value="Chromosome 7"/>
</dbReference>
<dbReference type="AlphaFoldDB" id="A0A8J9VW24"/>
<proteinExistence type="predicted"/>
<sequence>MVGDVLTAAAYGPYRLPPYHTPCRRAPDRRLRFFRTRRVNELLRASETTNATVTRPLLSRQGNLVHCTSVKRYIILF</sequence>
<accession>A0A8J9VW24</accession>
<feature type="non-terminal residue" evidence="1">
    <location>
        <position position="77"/>
    </location>
</feature>